<dbReference type="InterPro" id="IPR008979">
    <property type="entry name" value="Galactose-bd-like_sf"/>
</dbReference>
<proteinExistence type="inferred from homology"/>
<dbReference type="Gene3D" id="3.20.20.80">
    <property type="entry name" value="Glycosidases"/>
    <property type="match status" value="1"/>
</dbReference>
<dbReference type="AlphaFoldDB" id="A0AAE3JBC8"/>
<comment type="subcellular location">
    <subcellularLocation>
        <location evidence="2">Secreted</location>
    </subcellularLocation>
</comment>
<comment type="catalytic activity">
    <reaction evidence="1">
        <text>Hydrolysis of terminal, non-reducing beta-D-mannose residues in beta-D-mannosides.</text>
        <dbReference type="EC" id="3.2.1.25"/>
    </reaction>
</comment>
<dbReference type="Pfam" id="PF22666">
    <property type="entry name" value="Glyco_hydro_2_N2"/>
    <property type="match status" value="1"/>
</dbReference>
<organism evidence="17 18">
    <name type="scientific">Anthropogastromicrobium aceti</name>
    <dbReference type="NCBI Taxonomy" id="2981768"/>
    <lineage>
        <taxon>Bacteria</taxon>
        <taxon>Bacillati</taxon>
        <taxon>Bacillota</taxon>
        <taxon>Clostridia</taxon>
        <taxon>Lachnospirales</taxon>
        <taxon>Lachnospiraceae</taxon>
        <taxon>Anthropogastromicrobium</taxon>
    </lineage>
</organism>
<evidence type="ECO:0000256" key="2">
    <source>
        <dbReference type="ARBA" id="ARBA00004613"/>
    </source>
</evidence>
<dbReference type="RefSeq" id="WP_308731192.1">
    <property type="nucleotide sequence ID" value="NZ_JAJEQN010000006.1"/>
</dbReference>
<dbReference type="SUPFAM" id="SSF51445">
    <property type="entry name" value="(Trans)glycosidases"/>
    <property type="match status" value="1"/>
</dbReference>
<dbReference type="EC" id="3.2.1.25" evidence="5"/>
<dbReference type="InterPro" id="IPR006102">
    <property type="entry name" value="Ig-like_GH2"/>
</dbReference>
<dbReference type="InterPro" id="IPR041625">
    <property type="entry name" value="Beta-mannosidase_Ig"/>
</dbReference>
<gene>
    <name evidence="17" type="ORF">LKD48_03395</name>
</gene>
<dbReference type="InterPro" id="IPR036156">
    <property type="entry name" value="Beta-gal/glucu_dom_sf"/>
</dbReference>
<evidence type="ECO:0000259" key="15">
    <source>
        <dbReference type="Pfam" id="PF17786"/>
    </source>
</evidence>
<dbReference type="Gene3D" id="2.60.40.10">
    <property type="entry name" value="Immunoglobulins"/>
    <property type="match status" value="2"/>
</dbReference>
<evidence type="ECO:0000313" key="17">
    <source>
        <dbReference type="EMBL" id="MCC2220691.1"/>
    </source>
</evidence>
<dbReference type="GO" id="GO:0006516">
    <property type="term" value="P:glycoprotein catabolic process"/>
    <property type="evidence" value="ECO:0007669"/>
    <property type="project" value="TreeGrafter"/>
</dbReference>
<dbReference type="InterPro" id="IPR041447">
    <property type="entry name" value="Mannosidase_ig"/>
</dbReference>
<protein>
    <recommendedName>
        <fullName evidence="11">Beta-mannosidase B</fullName>
        <ecNumber evidence="5">3.2.1.25</ecNumber>
    </recommendedName>
    <alternativeName>
        <fullName evidence="12">Mannanase B</fullName>
    </alternativeName>
</protein>
<dbReference type="Gene3D" id="2.60.120.260">
    <property type="entry name" value="Galactose-binding domain-like"/>
    <property type="match status" value="1"/>
</dbReference>
<evidence type="ECO:0000256" key="4">
    <source>
        <dbReference type="ARBA" id="ARBA00011738"/>
    </source>
</evidence>
<evidence type="ECO:0000256" key="3">
    <source>
        <dbReference type="ARBA" id="ARBA00004740"/>
    </source>
</evidence>
<evidence type="ECO:0000256" key="1">
    <source>
        <dbReference type="ARBA" id="ARBA00000829"/>
    </source>
</evidence>
<dbReference type="InterPro" id="IPR017853">
    <property type="entry name" value="GH"/>
</dbReference>
<dbReference type="Pfam" id="PF17786">
    <property type="entry name" value="Mannosidase_ig"/>
    <property type="match status" value="1"/>
</dbReference>
<dbReference type="SUPFAM" id="SSF49785">
    <property type="entry name" value="Galactose-binding domain-like"/>
    <property type="match status" value="1"/>
</dbReference>
<feature type="domain" description="Mannosidase Ig/CBM-like" evidence="15">
    <location>
        <begin position="671"/>
        <end position="758"/>
    </location>
</feature>
<dbReference type="GO" id="GO:0005576">
    <property type="term" value="C:extracellular region"/>
    <property type="evidence" value="ECO:0007669"/>
    <property type="project" value="UniProtKB-SubCell"/>
</dbReference>
<keyword evidence="9" id="KW-0326">Glycosidase</keyword>
<comment type="subunit">
    <text evidence="4">Homodimer.</text>
</comment>
<evidence type="ECO:0000256" key="11">
    <source>
        <dbReference type="ARBA" id="ARBA00041069"/>
    </source>
</evidence>
<accession>A0AAE3JBC8</accession>
<dbReference type="InterPro" id="IPR013783">
    <property type="entry name" value="Ig-like_fold"/>
</dbReference>
<dbReference type="PANTHER" id="PTHR43730">
    <property type="entry name" value="BETA-MANNOSIDASE"/>
    <property type="match status" value="1"/>
</dbReference>
<dbReference type="EMBL" id="JAJEQN010000006">
    <property type="protein sequence ID" value="MCC2220691.1"/>
    <property type="molecule type" value="Genomic_DNA"/>
</dbReference>
<evidence type="ECO:0000256" key="8">
    <source>
        <dbReference type="ARBA" id="ARBA00023180"/>
    </source>
</evidence>
<dbReference type="GO" id="GO:0004567">
    <property type="term" value="F:beta-mannosidase activity"/>
    <property type="evidence" value="ECO:0007669"/>
    <property type="project" value="UniProtKB-EC"/>
</dbReference>
<comment type="similarity">
    <text evidence="10">Belongs to the glycosyl hydrolase 2 family. Beta-mannosidase B subfamily.</text>
</comment>
<keyword evidence="18" id="KW-1185">Reference proteome</keyword>
<evidence type="ECO:0000256" key="7">
    <source>
        <dbReference type="ARBA" id="ARBA00022801"/>
    </source>
</evidence>
<dbReference type="PANTHER" id="PTHR43730:SF1">
    <property type="entry name" value="BETA-MANNOSIDASE"/>
    <property type="match status" value="1"/>
</dbReference>
<dbReference type="Proteomes" id="UP001198200">
    <property type="component" value="Unassembled WGS sequence"/>
</dbReference>
<evidence type="ECO:0000259" key="14">
    <source>
        <dbReference type="Pfam" id="PF17753"/>
    </source>
</evidence>
<keyword evidence="7 17" id="KW-0378">Hydrolase</keyword>
<dbReference type="InterPro" id="IPR054593">
    <property type="entry name" value="Beta-mannosidase-like_N2"/>
</dbReference>
<comment type="pathway">
    <text evidence="3">Glycan metabolism; N-glycan degradation.</text>
</comment>
<dbReference type="Pfam" id="PF00703">
    <property type="entry name" value="Glyco_hydro_2"/>
    <property type="match status" value="1"/>
</dbReference>
<comment type="caution">
    <text evidence="17">The sequence shown here is derived from an EMBL/GenBank/DDBJ whole genome shotgun (WGS) entry which is preliminary data.</text>
</comment>
<evidence type="ECO:0000313" key="18">
    <source>
        <dbReference type="Proteomes" id="UP001198200"/>
    </source>
</evidence>
<evidence type="ECO:0000256" key="10">
    <source>
        <dbReference type="ARBA" id="ARBA00038429"/>
    </source>
</evidence>
<dbReference type="InterPro" id="IPR050887">
    <property type="entry name" value="Beta-mannosidase_GH2"/>
</dbReference>
<name>A0AAE3JBC8_9FIRM</name>
<feature type="domain" description="Beta-mannosidase-like galactose-binding" evidence="16">
    <location>
        <begin position="10"/>
        <end position="179"/>
    </location>
</feature>
<evidence type="ECO:0000259" key="16">
    <source>
        <dbReference type="Pfam" id="PF22666"/>
    </source>
</evidence>
<evidence type="ECO:0000256" key="5">
    <source>
        <dbReference type="ARBA" id="ARBA00012754"/>
    </source>
</evidence>
<reference evidence="17 18" key="1">
    <citation type="submission" date="2021-10" db="EMBL/GenBank/DDBJ databases">
        <title>Anaerobic single-cell dispensing facilitates the cultivation of human gut bacteria.</title>
        <authorList>
            <person name="Afrizal A."/>
        </authorList>
    </citation>
    <scope>NUCLEOTIDE SEQUENCE [LARGE SCALE GENOMIC DNA]</scope>
    <source>
        <strain evidence="17 18">CLA-AA-H224</strain>
    </source>
</reference>
<feature type="domain" description="Beta-mannosidase Ig-fold" evidence="14">
    <location>
        <begin position="761"/>
        <end position="845"/>
    </location>
</feature>
<keyword evidence="6" id="KW-0964">Secreted</keyword>
<evidence type="ECO:0000259" key="13">
    <source>
        <dbReference type="Pfam" id="PF00703"/>
    </source>
</evidence>
<feature type="domain" description="Glycoside hydrolase family 2 immunoglobulin-like beta-sandwich" evidence="13">
    <location>
        <begin position="222"/>
        <end position="316"/>
    </location>
</feature>
<evidence type="ECO:0000256" key="12">
    <source>
        <dbReference type="ARBA" id="ARBA00041614"/>
    </source>
</evidence>
<dbReference type="GO" id="GO:0005975">
    <property type="term" value="P:carbohydrate metabolic process"/>
    <property type="evidence" value="ECO:0007669"/>
    <property type="project" value="InterPro"/>
</dbReference>
<dbReference type="SUPFAM" id="SSF49303">
    <property type="entry name" value="beta-Galactosidase/glucuronidase domain"/>
    <property type="match status" value="2"/>
</dbReference>
<dbReference type="FunFam" id="3.20.20.80:FF:000050">
    <property type="entry name" value="Beta-mannosidase B"/>
    <property type="match status" value="1"/>
</dbReference>
<evidence type="ECO:0000256" key="6">
    <source>
        <dbReference type="ARBA" id="ARBA00022525"/>
    </source>
</evidence>
<sequence length="848" mass="97880">MERVNLQEGWRFAKANSDEWTPLSVPGTVLSGLLEAGKMQDPYYRENEYEARELLAKDYVFETDFCISEEQLNKKHCVLVCEGLDTLADVYVNEKLVGKADNMHRTWRFDCKDALQKENHLRIYFHSALTYIREHEATPGKEITYEPTGGILGNQYIRKAHSMFGWDWGAQLPDIGIWRDLYLECYNAGRIEDVVIRQKHTWKERPQMGELSQEEYIEAVEQSDTVSLSVEVKPEQDTNLENTKVIVTLTDPKGVQLEQIVLPTIKEAVCAEILVAQPKLWWCNGLGDQPLYKVQVSLVDNNQFVLDSKEYSIGLRELTVSTKKDEWGNEFAFVINGIHIFSMGADYIPEDCIYPWITKERIEALIRSSVKANYNMLRVWGGGYYPSDTFYDLCDQYGLIVWQDLMYACNVYDFTEEFEKNICQETVDNVRRLRHHASLGLWCGNNELESAWDHWGISETHSPLLKGDYIKQFEYVLPKVTKAEDQATFYWPSSPSSGGCLDNPDDHDRGDCHYWDVWHGMKPFSDYRSHYFRFCSEFGFQSFPERKTIDTFALPQDCNIFSPVMESHQKNGTANGKILYYISENFRYPKDFDSLVYVSQVLQGIAIKAGVDHWRANRGRCMGALYWQLNDNWPVASWASIDYFGRWKALHYMAARFFAPKAGYIYTEGTKAVISAANETLENQSLTVTVRIRDVELNVLFEETVETTVKAQSSIHVLERDFADVIGSKKRRVFAEAVYTWQDGTTSTEAESFVPYKHMDLLQPQIETSVTEKDGTIEIQISADCFAPFVWLEIEDDVIFSDNCFDLTSEETKTICIRKEDVLSGKVLSADNVRKTLKIRSLRDTYEQ</sequence>
<dbReference type="Pfam" id="PF17753">
    <property type="entry name" value="Ig_mannosidase"/>
    <property type="match status" value="1"/>
</dbReference>
<keyword evidence="8" id="KW-0325">Glycoprotein</keyword>
<evidence type="ECO:0000256" key="9">
    <source>
        <dbReference type="ARBA" id="ARBA00023295"/>
    </source>
</evidence>